<accession>A0A1F6FT59</accession>
<comment type="caution">
    <text evidence="1">The sequence shown here is derived from an EMBL/GenBank/DDBJ whole genome shotgun (WGS) entry which is preliminary data.</text>
</comment>
<dbReference type="Gene3D" id="1.10.10.60">
    <property type="entry name" value="Homeodomain-like"/>
    <property type="match status" value="1"/>
</dbReference>
<name>A0A1F6FT59_9BACT</name>
<dbReference type="EMBL" id="MFMT01000008">
    <property type="protein sequence ID" value="OGG89039.1"/>
    <property type="molecule type" value="Genomic_DNA"/>
</dbReference>
<dbReference type="Proteomes" id="UP000179230">
    <property type="component" value="Unassembled WGS sequence"/>
</dbReference>
<reference evidence="1 2" key="1">
    <citation type="journal article" date="2016" name="Nat. Commun.">
        <title>Thousands of microbial genomes shed light on interconnected biogeochemical processes in an aquifer system.</title>
        <authorList>
            <person name="Anantharaman K."/>
            <person name="Brown C.T."/>
            <person name="Hug L.A."/>
            <person name="Sharon I."/>
            <person name="Castelle C.J."/>
            <person name="Probst A.J."/>
            <person name="Thomas B.C."/>
            <person name="Singh A."/>
            <person name="Wilkins M.J."/>
            <person name="Karaoz U."/>
            <person name="Brodie E.L."/>
            <person name="Williams K.H."/>
            <person name="Hubbard S.S."/>
            <person name="Banfield J.F."/>
        </authorList>
    </citation>
    <scope>NUCLEOTIDE SEQUENCE [LARGE SCALE GENOMIC DNA]</scope>
</reference>
<evidence type="ECO:0000313" key="2">
    <source>
        <dbReference type="Proteomes" id="UP000179230"/>
    </source>
</evidence>
<protein>
    <submittedName>
        <fullName evidence="1">Uncharacterized protein</fullName>
    </submittedName>
</protein>
<dbReference type="AlphaFoldDB" id="A0A1F6FT59"/>
<evidence type="ECO:0000313" key="1">
    <source>
        <dbReference type="EMBL" id="OGG89039.1"/>
    </source>
</evidence>
<proteinExistence type="predicted"/>
<gene>
    <name evidence="1" type="ORF">A2592_01100</name>
</gene>
<dbReference type="Pfam" id="PF13384">
    <property type="entry name" value="HTH_23"/>
    <property type="match status" value="1"/>
</dbReference>
<sequence>MTKIGTYKPEAYEQALAFRHRGFTYTEIAKICNVSRGTVSNWLKHEPFSKAVAKENTKRANAENKKRIALVNKARNTERKNQYSEALRLAVIEYKNYHTSPLFVAGLMLYESVGDISPNRSIRLSGSETTQHLIFIRFAIKYLGVPKSAIRFWLHLYPDLNEVACMKYWSKKIHISPGQFHKNQVIVGKSQKKTLHFGVGNTVISNTLLKKKLLRWLELVNKDLAK</sequence>
<organism evidence="1 2">
    <name type="scientific">Candidatus Kaiserbacteria bacterium RIFOXYD1_FULL_42_15</name>
    <dbReference type="NCBI Taxonomy" id="1798532"/>
    <lineage>
        <taxon>Bacteria</taxon>
        <taxon>Candidatus Kaiseribacteriota</taxon>
    </lineage>
</organism>